<keyword evidence="6" id="KW-1185">Reference proteome</keyword>
<dbReference type="PANTHER" id="PTHR23026">
    <property type="entry name" value="NADPH NITROREDUCTASE"/>
    <property type="match status" value="1"/>
</dbReference>
<dbReference type="InterPro" id="IPR029479">
    <property type="entry name" value="Nitroreductase"/>
</dbReference>
<evidence type="ECO:0000313" key="5">
    <source>
        <dbReference type="EMBL" id="MDR6530418.1"/>
    </source>
</evidence>
<proteinExistence type="predicted"/>
<sequence length="225" mass="25394">MTQSRTVSETVARRMSVRAFRPDPPPGGMVRQLLEAAGRAPSGGNLQPWVVHALAGEPLNQLKALVGARLMDRDEPEYHVYPPNLWEPLRTRRYQVGEDLYASLGIPREDKLGRLQQFAKNAEFFGAPVALFFSVHRDCGPPQWSDIGMYMQTLMLLAVEQGLDTCAQEFWSAYGRLVATFLDLPADHMLFCGMALGYRDETAAVNTWRSRRAPFEEWGSMRGFE</sequence>
<comment type="caution">
    <text evidence="5">The sequence shown here is derived from an EMBL/GenBank/DDBJ whole genome shotgun (WGS) entry which is preliminary data.</text>
</comment>
<dbReference type="InterPro" id="IPR050627">
    <property type="entry name" value="Nitroreductase/BluB"/>
</dbReference>
<keyword evidence="2" id="KW-0288">FMN</keyword>
<evidence type="ECO:0000256" key="3">
    <source>
        <dbReference type="ARBA" id="ARBA00023002"/>
    </source>
</evidence>
<dbReference type="PANTHER" id="PTHR23026:SF90">
    <property type="entry name" value="IODOTYROSINE DEIODINASE 1"/>
    <property type="match status" value="1"/>
</dbReference>
<dbReference type="InterPro" id="IPR000415">
    <property type="entry name" value="Nitroreductase-like"/>
</dbReference>
<keyword evidence="1" id="KW-0285">Flavoprotein</keyword>
<dbReference type="SUPFAM" id="SSF55469">
    <property type="entry name" value="FMN-dependent nitroreductase-like"/>
    <property type="match status" value="1"/>
</dbReference>
<organism evidence="5 6">
    <name type="scientific">Caulobacter rhizosphaerae</name>
    <dbReference type="NCBI Taxonomy" id="2010972"/>
    <lineage>
        <taxon>Bacteria</taxon>
        <taxon>Pseudomonadati</taxon>
        <taxon>Pseudomonadota</taxon>
        <taxon>Alphaproteobacteria</taxon>
        <taxon>Caulobacterales</taxon>
        <taxon>Caulobacteraceae</taxon>
        <taxon>Caulobacter</taxon>
    </lineage>
</organism>
<evidence type="ECO:0000259" key="4">
    <source>
        <dbReference type="Pfam" id="PF00881"/>
    </source>
</evidence>
<dbReference type="CDD" id="cd02136">
    <property type="entry name" value="PnbA_NfnB-like"/>
    <property type="match status" value="1"/>
</dbReference>
<dbReference type="Gene3D" id="3.40.109.10">
    <property type="entry name" value="NADH Oxidase"/>
    <property type="match status" value="1"/>
</dbReference>
<reference evidence="5 6" key="1">
    <citation type="submission" date="2023-07" db="EMBL/GenBank/DDBJ databases">
        <title>Sorghum-associated microbial communities from plants grown in Nebraska, USA.</title>
        <authorList>
            <person name="Schachtman D."/>
        </authorList>
    </citation>
    <scope>NUCLEOTIDE SEQUENCE [LARGE SCALE GENOMIC DNA]</scope>
    <source>
        <strain evidence="5 6">DS2154</strain>
    </source>
</reference>
<evidence type="ECO:0000256" key="1">
    <source>
        <dbReference type="ARBA" id="ARBA00022630"/>
    </source>
</evidence>
<keyword evidence="3" id="KW-0560">Oxidoreductase</keyword>
<gene>
    <name evidence="5" type="ORF">J2800_001154</name>
</gene>
<protein>
    <submittedName>
        <fullName evidence="5">Nitroreductase</fullName>
    </submittedName>
</protein>
<name>A0ABU1MW45_9CAUL</name>
<feature type="domain" description="Nitroreductase" evidence="4">
    <location>
        <begin position="12"/>
        <end position="198"/>
    </location>
</feature>
<accession>A0ABU1MW45</accession>
<evidence type="ECO:0000313" key="6">
    <source>
        <dbReference type="Proteomes" id="UP001262754"/>
    </source>
</evidence>
<dbReference type="EMBL" id="JAVDRL010000003">
    <property type="protein sequence ID" value="MDR6530418.1"/>
    <property type="molecule type" value="Genomic_DNA"/>
</dbReference>
<dbReference type="Proteomes" id="UP001262754">
    <property type="component" value="Unassembled WGS sequence"/>
</dbReference>
<evidence type="ECO:0000256" key="2">
    <source>
        <dbReference type="ARBA" id="ARBA00022643"/>
    </source>
</evidence>
<dbReference type="Pfam" id="PF00881">
    <property type="entry name" value="Nitroreductase"/>
    <property type="match status" value="1"/>
</dbReference>
<dbReference type="RefSeq" id="WP_310029963.1">
    <property type="nucleotide sequence ID" value="NZ_JAVDRL010000003.1"/>
</dbReference>